<accession>A0A0F6YGW6</accession>
<evidence type="ECO:0000313" key="1">
    <source>
        <dbReference type="EMBL" id="AKF05163.1"/>
    </source>
</evidence>
<keyword evidence="2" id="KW-1185">Reference proteome</keyword>
<reference evidence="1 2" key="1">
    <citation type="submission" date="2015-03" db="EMBL/GenBank/DDBJ databases">
        <title>Genome assembly of Sandaracinus amylolyticus DSM 53668.</title>
        <authorList>
            <person name="Sharma G."/>
            <person name="Subramanian S."/>
        </authorList>
    </citation>
    <scope>NUCLEOTIDE SEQUENCE [LARGE SCALE GENOMIC DNA]</scope>
    <source>
        <strain evidence="1 2">DSM 53668</strain>
    </source>
</reference>
<protein>
    <submittedName>
        <fullName evidence="1">Uncharacterized protein</fullName>
    </submittedName>
</protein>
<proteinExistence type="predicted"/>
<dbReference type="KEGG" id="samy:DB32_002312"/>
<evidence type="ECO:0000313" key="2">
    <source>
        <dbReference type="Proteomes" id="UP000034883"/>
    </source>
</evidence>
<name>A0A0F6YGW6_9BACT</name>
<dbReference type="Proteomes" id="UP000034883">
    <property type="component" value="Chromosome"/>
</dbReference>
<sequence length="166" mass="17275">MVSLAACDRPTVASTPLASWCVSLETALRDRHVTCECDGEPLSDEALTARCESMNAQSLHAAVDAGEVLWNGALATSILRSLDDCDRAQLLDDPVIGEVAVGEPCRVFTDVSGVPDDCELGARCMAPLGGGELRCAEIPSCSSDDDCLAGRCLDGTCATPVCDVTP</sequence>
<dbReference type="EMBL" id="CP011125">
    <property type="protein sequence ID" value="AKF05163.1"/>
    <property type="molecule type" value="Genomic_DNA"/>
</dbReference>
<organism evidence="1 2">
    <name type="scientific">Sandaracinus amylolyticus</name>
    <dbReference type="NCBI Taxonomy" id="927083"/>
    <lineage>
        <taxon>Bacteria</taxon>
        <taxon>Pseudomonadati</taxon>
        <taxon>Myxococcota</taxon>
        <taxon>Polyangia</taxon>
        <taxon>Polyangiales</taxon>
        <taxon>Sandaracinaceae</taxon>
        <taxon>Sandaracinus</taxon>
    </lineage>
</organism>
<dbReference type="AlphaFoldDB" id="A0A0F6YGW6"/>
<gene>
    <name evidence="1" type="ORF">DB32_002312</name>
</gene>
<dbReference type="STRING" id="927083.DB32_002312"/>